<evidence type="ECO:0000313" key="4">
    <source>
        <dbReference type="Proteomes" id="UP000664265"/>
    </source>
</evidence>
<dbReference type="InterPro" id="IPR029068">
    <property type="entry name" value="Glyas_Bleomycin-R_OHBP_Dase"/>
</dbReference>
<reference evidence="3 4" key="1">
    <citation type="submission" date="2021-01" db="EMBL/GenBank/DDBJ databases">
        <title>Prevotella A2931 sp. nov.</title>
        <authorList>
            <person name="Buhl M."/>
            <person name="Oberhettinger P."/>
        </authorList>
    </citation>
    <scope>NUCLEOTIDE SEQUENCE [LARGE SCALE GENOMIC DNA]</scope>
    <source>
        <strain evidence="3 4">A2931</strain>
    </source>
</reference>
<name>A0ABS3M6E7_9BACT</name>
<dbReference type="RefSeq" id="WP_107581454.1">
    <property type="nucleotide sequence ID" value="NZ_JAERMS010000023.1"/>
</dbReference>
<keyword evidence="1" id="KW-0812">Transmembrane</keyword>
<gene>
    <name evidence="3" type="ORF">JHU38_07920</name>
</gene>
<dbReference type="Pfam" id="PF00903">
    <property type="entry name" value="Glyoxalase"/>
    <property type="match status" value="1"/>
</dbReference>
<accession>A0ABS3M6E7</accession>
<dbReference type="Gene3D" id="3.10.180.10">
    <property type="entry name" value="2,3-Dihydroxybiphenyl 1,2-Dioxygenase, domain 1"/>
    <property type="match status" value="1"/>
</dbReference>
<comment type="caution">
    <text evidence="3">The sequence shown here is derived from an EMBL/GenBank/DDBJ whole genome shotgun (WGS) entry which is preliminary data.</text>
</comment>
<organism evidence="3 4">
    <name type="scientific">Prevotella illustrans</name>
    <dbReference type="NCBI Taxonomy" id="2800387"/>
    <lineage>
        <taxon>Bacteria</taxon>
        <taxon>Pseudomonadati</taxon>
        <taxon>Bacteroidota</taxon>
        <taxon>Bacteroidia</taxon>
        <taxon>Bacteroidales</taxon>
        <taxon>Prevotellaceae</taxon>
        <taxon>Prevotella</taxon>
    </lineage>
</organism>
<evidence type="ECO:0000313" key="3">
    <source>
        <dbReference type="EMBL" id="MBO1363695.1"/>
    </source>
</evidence>
<keyword evidence="1" id="KW-0472">Membrane</keyword>
<sequence>MRIEHIAIYVRDLEGAKRFFMKYFGARSNELYHNPRTGLRSYFLIIAGRKNRVVKNSHRLSSTIINSITGTIGVLFNFMFCRNGLVLDH</sequence>
<dbReference type="Proteomes" id="UP000664265">
    <property type="component" value="Unassembled WGS sequence"/>
</dbReference>
<keyword evidence="1" id="KW-1133">Transmembrane helix</keyword>
<keyword evidence="4" id="KW-1185">Reference proteome</keyword>
<protein>
    <submittedName>
        <fullName evidence="3">VOC family protein</fullName>
    </submittedName>
</protein>
<proteinExistence type="predicted"/>
<dbReference type="EMBL" id="JAERMS010000023">
    <property type="protein sequence ID" value="MBO1363695.1"/>
    <property type="molecule type" value="Genomic_DNA"/>
</dbReference>
<dbReference type="SUPFAM" id="SSF54593">
    <property type="entry name" value="Glyoxalase/Bleomycin resistance protein/Dihydroxybiphenyl dioxygenase"/>
    <property type="match status" value="1"/>
</dbReference>
<feature type="domain" description="Glyoxalase/fosfomycin resistance/dioxygenase" evidence="2">
    <location>
        <begin position="2"/>
        <end position="55"/>
    </location>
</feature>
<feature type="transmembrane region" description="Helical" evidence="1">
    <location>
        <begin position="60"/>
        <end position="80"/>
    </location>
</feature>
<evidence type="ECO:0000256" key="1">
    <source>
        <dbReference type="SAM" id="Phobius"/>
    </source>
</evidence>
<dbReference type="InterPro" id="IPR004360">
    <property type="entry name" value="Glyas_Fos-R_dOase_dom"/>
</dbReference>
<evidence type="ECO:0000259" key="2">
    <source>
        <dbReference type="Pfam" id="PF00903"/>
    </source>
</evidence>